<accession>A0A0M2PRI2</accession>
<dbReference type="OrthoDB" id="425848at2"/>
<proteinExistence type="predicted"/>
<keyword evidence="1" id="KW-0472">Membrane</keyword>
<sequence>MWLSRQIPDAATCRAADRLHHLQVQGRWLFNSLTWLLLLPPSLWAFQPEFQLWQQAFTWVALRYGLLAHPWATLGVFFPFATTLSTLIWQSRNIIWGLPHRDLRQLEQQVNRIKAKGPSHLLWCWVWSDEEQS</sequence>
<protein>
    <submittedName>
        <fullName evidence="2">Uncharacterized protein</fullName>
    </submittedName>
</protein>
<evidence type="ECO:0000256" key="1">
    <source>
        <dbReference type="SAM" id="Phobius"/>
    </source>
</evidence>
<evidence type="ECO:0000313" key="2">
    <source>
        <dbReference type="EMBL" id="KKI98789.1"/>
    </source>
</evidence>
<comment type="caution">
    <text evidence="2">The sequence shown here is derived from an EMBL/GenBank/DDBJ whole genome shotgun (WGS) entry which is preliminary data.</text>
</comment>
<dbReference type="EMBL" id="AJTX02000007">
    <property type="protein sequence ID" value="KKI98789.1"/>
    <property type="molecule type" value="Genomic_DNA"/>
</dbReference>
<evidence type="ECO:0000313" key="3">
    <source>
        <dbReference type="Proteomes" id="UP000034681"/>
    </source>
</evidence>
<organism evidence="2 3">
    <name type="scientific">Prochlorothrix hollandica PCC 9006 = CALU 1027</name>
    <dbReference type="NCBI Taxonomy" id="317619"/>
    <lineage>
        <taxon>Bacteria</taxon>
        <taxon>Bacillati</taxon>
        <taxon>Cyanobacteriota</taxon>
        <taxon>Cyanophyceae</taxon>
        <taxon>Prochlorotrichales</taxon>
        <taxon>Prochlorotrichaceae</taxon>
        <taxon>Prochlorothrix</taxon>
    </lineage>
</organism>
<dbReference type="Proteomes" id="UP000034681">
    <property type="component" value="Unassembled WGS sequence"/>
</dbReference>
<keyword evidence="3" id="KW-1185">Reference proteome</keyword>
<reference evidence="2" key="1">
    <citation type="submission" date="2012-04" db="EMBL/GenBank/DDBJ databases">
        <authorList>
            <person name="Borisov I.G."/>
            <person name="Ivanikova N.V."/>
            <person name="Pinevich A.V."/>
        </authorList>
    </citation>
    <scope>NUCLEOTIDE SEQUENCE [LARGE SCALE GENOMIC DNA]</scope>
    <source>
        <strain evidence="2">CALU 1027</strain>
    </source>
</reference>
<feature type="transmembrane region" description="Helical" evidence="1">
    <location>
        <begin position="28"/>
        <end position="46"/>
    </location>
</feature>
<dbReference type="STRING" id="317619.GCA_000332315_01616"/>
<keyword evidence="1" id="KW-0812">Transmembrane</keyword>
<dbReference type="eggNOG" id="ENOG5031BER">
    <property type="taxonomic scope" value="Bacteria"/>
</dbReference>
<name>A0A0M2PRI2_PROHO</name>
<keyword evidence="1" id="KW-1133">Transmembrane helix</keyword>
<gene>
    <name evidence="2" type="ORF">PROH_17485</name>
</gene>
<dbReference type="AlphaFoldDB" id="A0A0M2PRI2"/>
<feature type="transmembrane region" description="Helical" evidence="1">
    <location>
        <begin position="66"/>
        <end position="89"/>
    </location>
</feature>